<dbReference type="Proteomes" id="UP000325577">
    <property type="component" value="Linkage Group LG3"/>
</dbReference>
<feature type="domain" description="C2H2-type" evidence="10">
    <location>
        <begin position="76"/>
        <end position="98"/>
    </location>
</feature>
<evidence type="ECO:0000256" key="7">
    <source>
        <dbReference type="ARBA" id="ARBA00023163"/>
    </source>
</evidence>
<proteinExistence type="predicted"/>
<dbReference type="OrthoDB" id="6354171at2759"/>
<dbReference type="InterPro" id="IPR055187">
    <property type="entry name" value="C2CH-3rd_BIRD-IDD"/>
</dbReference>
<evidence type="ECO:0000313" key="11">
    <source>
        <dbReference type="EMBL" id="KAA8525154.1"/>
    </source>
</evidence>
<keyword evidence="12" id="KW-1185">Reference proteome</keyword>
<keyword evidence="7" id="KW-0804">Transcription</keyword>
<dbReference type="AlphaFoldDB" id="A0A5J5A4T2"/>
<dbReference type="InterPro" id="IPR055185">
    <property type="entry name" value="C2CH-4th_BIRD-IDD"/>
</dbReference>
<dbReference type="SMART" id="SM00355">
    <property type="entry name" value="ZnF_C2H2"/>
    <property type="match status" value="3"/>
</dbReference>
<evidence type="ECO:0000256" key="3">
    <source>
        <dbReference type="ARBA" id="ARBA00022771"/>
    </source>
</evidence>
<dbReference type="GO" id="GO:0005634">
    <property type="term" value="C:nucleus"/>
    <property type="evidence" value="ECO:0007669"/>
    <property type="project" value="TreeGrafter"/>
</dbReference>
<evidence type="ECO:0000256" key="5">
    <source>
        <dbReference type="ARBA" id="ARBA00023015"/>
    </source>
</evidence>
<accession>A0A5J5A4T2</accession>
<sequence length="521" mass="56841">MMMKGMILDDNMSNLTSASNEASISSSSRNEIGTMYPQQSFAPPPPKKRRNLPGNPDPEAEVIALSPKSLMATNRFVCEICNKGFQRDQNLQLHRRGHNLPWKLKQRTNKEIKKKVYVCPEPTCVHHDPARALGDLTGIKKHFSRKHGEKKWKCEKCSKRYAVQSDWKAHSKICGTREYRCDCGTLFSRRDSFITHRAFCDALAEESARTITANPLHSSQPGTSTPHLNIQTQFQNYGLQAFSLKREQDQPQNFNPRPDIPPWLACPVPAVEGGPGPPPIDLSSQLFSSRLDQSFIHQENPNPNHTLPSFQPTASPHMSATALLQKAAQIGVTMSKPCLSDAMLRPHQAHMSSTSLNTSTAGSCLGLSSREEMGSGFVHGALASFGNKAAVYSGCMEQQVGVTVGAGDQAPSLLHDMMSSLSSTSGFDQGSSFEEAFNGMLNPKMNSNLQATFTKPATEAHLNRSNEGGGGGGGGNDGLTRDFLGLRAFSHGGFPNMAGLDQINSPSSYHQQNQNQTSWQG</sequence>
<dbReference type="SUPFAM" id="SSF57667">
    <property type="entry name" value="beta-beta-alpha zinc fingers"/>
    <property type="match status" value="1"/>
</dbReference>
<dbReference type="Pfam" id="PF22992">
    <property type="entry name" value="C2CH-4th_BIRD-IDD"/>
    <property type="match status" value="1"/>
</dbReference>
<dbReference type="InterPro" id="IPR031140">
    <property type="entry name" value="IDD1-16"/>
</dbReference>
<dbReference type="InterPro" id="IPR036236">
    <property type="entry name" value="Znf_C2H2_sf"/>
</dbReference>
<keyword evidence="5" id="KW-0805">Transcription regulation</keyword>
<dbReference type="InterPro" id="IPR055186">
    <property type="entry name" value="C2H2-2nd_BIRD-IDD"/>
</dbReference>
<dbReference type="PROSITE" id="PS00028">
    <property type="entry name" value="ZINC_FINGER_C2H2_1"/>
    <property type="match status" value="1"/>
</dbReference>
<dbReference type="GO" id="GO:0008270">
    <property type="term" value="F:zinc ion binding"/>
    <property type="evidence" value="ECO:0007669"/>
    <property type="project" value="UniProtKB-KW"/>
</dbReference>
<dbReference type="Gene3D" id="3.30.160.60">
    <property type="entry name" value="Classic Zinc Finger"/>
    <property type="match status" value="2"/>
</dbReference>
<keyword evidence="4" id="KW-0862">Zinc</keyword>
<dbReference type="Pfam" id="PF22996">
    <property type="entry name" value="C2H2-2nd_BIRD-IDD"/>
    <property type="match status" value="1"/>
</dbReference>
<dbReference type="PANTHER" id="PTHR10593">
    <property type="entry name" value="SERINE/THREONINE-PROTEIN KINASE RIO"/>
    <property type="match status" value="1"/>
</dbReference>
<dbReference type="GO" id="GO:0003700">
    <property type="term" value="F:DNA-binding transcription factor activity"/>
    <property type="evidence" value="ECO:0007669"/>
    <property type="project" value="TreeGrafter"/>
</dbReference>
<keyword evidence="3 8" id="KW-0863">Zinc-finger</keyword>
<organism evidence="11 12">
    <name type="scientific">Nyssa sinensis</name>
    <dbReference type="NCBI Taxonomy" id="561372"/>
    <lineage>
        <taxon>Eukaryota</taxon>
        <taxon>Viridiplantae</taxon>
        <taxon>Streptophyta</taxon>
        <taxon>Embryophyta</taxon>
        <taxon>Tracheophyta</taxon>
        <taxon>Spermatophyta</taxon>
        <taxon>Magnoliopsida</taxon>
        <taxon>eudicotyledons</taxon>
        <taxon>Gunneridae</taxon>
        <taxon>Pentapetalae</taxon>
        <taxon>asterids</taxon>
        <taxon>Cornales</taxon>
        <taxon>Nyssaceae</taxon>
        <taxon>Nyssa</taxon>
    </lineage>
</organism>
<dbReference type="Pfam" id="PF00096">
    <property type="entry name" value="zf-C2H2"/>
    <property type="match status" value="1"/>
</dbReference>
<feature type="region of interest" description="Disordered" evidence="9">
    <location>
        <begin position="18"/>
        <end position="60"/>
    </location>
</feature>
<dbReference type="FunFam" id="3.30.160.60:FF:000554">
    <property type="entry name" value="protein indeterminate-domain 12-like"/>
    <property type="match status" value="1"/>
</dbReference>
<evidence type="ECO:0000256" key="1">
    <source>
        <dbReference type="ARBA" id="ARBA00022723"/>
    </source>
</evidence>
<evidence type="ECO:0000256" key="8">
    <source>
        <dbReference type="PROSITE-ProRule" id="PRU00042"/>
    </source>
</evidence>
<keyword evidence="6" id="KW-0238">DNA-binding</keyword>
<keyword evidence="1" id="KW-0479">Metal-binding</keyword>
<dbReference type="PANTHER" id="PTHR10593:SF218">
    <property type="entry name" value="C2H2-TYPE ZINC FINGER PROTEIN"/>
    <property type="match status" value="1"/>
</dbReference>
<name>A0A5J5A4T2_9ASTE</name>
<evidence type="ECO:0000256" key="2">
    <source>
        <dbReference type="ARBA" id="ARBA00022737"/>
    </source>
</evidence>
<dbReference type="GO" id="GO:0003677">
    <property type="term" value="F:DNA binding"/>
    <property type="evidence" value="ECO:0007669"/>
    <property type="project" value="UniProtKB-KW"/>
</dbReference>
<dbReference type="Pfam" id="PF22995">
    <property type="entry name" value="C2CH-3rd_BIRD-IDD"/>
    <property type="match status" value="1"/>
</dbReference>
<evidence type="ECO:0000256" key="4">
    <source>
        <dbReference type="ARBA" id="ARBA00022833"/>
    </source>
</evidence>
<evidence type="ECO:0000259" key="10">
    <source>
        <dbReference type="PROSITE" id="PS50157"/>
    </source>
</evidence>
<dbReference type="InterPro" id="IPR013087">
    <property type="entry name" value="Znf_C2H2_type"/>
</dbReference>
<feature type="compositionally biased region" description="Low complexity" evidence="9">
    <location>
        <begin position="18"/>
        <end position="32"/>
    </location>
</feature>
<dbReference type="EMBL" id="CM018046">
    <property type="protein sequence ID" value="KAA8525154.1"/>
    <property type="molecule type" value="Genomic_DNA"/>
</dbReference>
<evidence type="ECO:0000256" key="6">
    <source>
        <dbReference type="ARBA" id="ARBA00023125"/>
    </source>
</evidence>
<gene>
    <name evidence="11" type="ORF">F0562_006982</name>
</gene>
<evidence type="ECO:0000256" key="9">
    <source>
        <dbReference type="SAM" id="MobiDB-lite"/>
    </source>
</evidence>
<protein>
    <recommendedName>
        <fullName evidence="10">C2H2-type domain-containing protein</fullName>
    </recommendedName>
</protein>
<evidence type="ECO:0000313" key="12">
    <source>
        <dbReference type="Proteomes" id="UP000325577"/>
    </source>
</evidence>
<dbReference type="PROSITE" id="PS50157">
    <property type="entry name" value="ZINC_FINGER_C2H2_2"/>
    <property type="match status" value="1"/>
</dbReference>
<reference evidence="11 12" key="1">
    <citation type="submission" date="2019-09" db="EMBL/GenBank/DDBJ databases">
        <title>A chromosome-level genome assembly of the Chinese tupelo Nyssa sinensis.</title>
        <authorList>
            <person name="Yang X."/>
            <person name="Kang M."/>
            <person name="Yang Y."/>
            <person name="Xiong H."/>
            <person name="Wang M."/>
            <person name="Zhang Z."/>
            <person name="Wang Z."/>
            <person name="Wu H."/>
            <person name="Ma T."/>
            <person name="Liu J."/>
            <person name="Xi Z."/>
        </authorList>
    </citation>
    <scope>NUCLEOTIDE SEQUENCE [LARGE SCALE GENOMIC DNA]</scope>
    <source>
        <strain evidence="11">J267</strain>
        <tissue evidence="11">Leaf</tissue>
    </source>
</reference>
<dbReference type="FunFam" id="3.30.160.60:FF:000131">
    <property type="entry name" value="protein indeterminate-domain 5, chloroplastic-like"/>
    <property type="match status" value="1"/>
</dbReference>
<keyword evidence="2" id="KW-0677">Repeat</keyword>